<sequence>MSISLDPNEYSVGVGNSVVPTLEDHQQRSFGSQTSLSAGDKLGNVPARWSLSAADDGSADILSVFPAPRQTAPSYATLPHMVFRDSGLPWAYRAANGDPDPGNTAVPWFALFIFTRDELDLEPNEQASFFGHVEAKINDTFGWDISVGDLGSIKGPALANLIPGTDSDEDAGNKTSVIAIRSHLFKGLFTTKSDSEGEALFDISPFRFMPHVRSGRRDEDNDPAHSSVVISHRLGPDDIENSTPVFAHLVSLQGINGRPVTSLDGKSRVILTSLYSWSYNAIPPNTVDLGTSLENLSLSMLGSGHRNFNKGDSTAVSERLNEGYALVRHRTQTGEQTAAMYRGPLVPRRVPYPLNKDAAKFDGDLRIYDPDLGLVDISYVSAWQLGKALALGDRNFTIALTRLRGSLQTQGPEKLTSRHEVIAGLSGLIDGLDASTRSRPMMPENTDSASIQEWVFNRLLLNSVPVHYLISDPSHLPSESLRIFHIDKNWTDALVDGALSLANHLSSQSDKEVLRTAIIQAMDKRQVPSYGFLLRSEILVQFPRLAMGMEYYQVQGSDPPKVKVLGQQKLADDTLLLLLDSQPRGSVSLIFTPVDEPTFAAAAGFLPINRNRTIPEVEIVHKTNNKLVRYARDELFDWATRTLKIENYAGIFHSESEDRLTAARLAFQLQDSDYAIVVDTEDVEKEAFPEKNSSVTAFSFNKDDILSLAEEPSFRRSS</sequence>
<organism evidence="1 2">
    <name type="scientific">Fusarium coffeatum</name>
    <dbReference type="NCBI Taxonomy" id="231269"/>
    <lineage>
        <taxon>Eukaryota</taxon>
        <taxon>Fungi</taxon>
        <taxon>Dikarya</taxon>
        <taxon>Ascomycota</taxon>
        <taxon>Pezizomycotina</taxon>
        <taxon>Sordariomycetes</taxon>
        <taxon>Hypocreomycetidae</taxon>
        <taxon>Hypocreales</taxon>
        <taxon>Nectriaceae</taxon>
        <taxon>Fusarium</taxon>
        <taxon>Fusarium incarnatum-equiseti species complex</taxon>
    </lineage>
</organism>
<keyword evidence="2" id="KW-1185">Reference proteome</keyword>
<dbReference type="RefSeq" id="XP_031011724.1">
    <property type="nucleotide sequence ID" value="XM_031164239.1"/>
</dbReference>
<evidence type="ECO:0000313" key="1">
    <source>
        <dbReference type="EMBL" id="RBR08924.1"/>
    </source>
</evidence>
<dbReference type="Proteomes" id="UP000253153">
    <property type="component" value="Unassembled WGS sequence"/>
</dbReference>
<proteinExistence type="predicted"/>
<name>A0A366QVH8_9HYPO</name>
<dbReference type="GeneID" id="41999535"/>
<evidence type="ECO:0000313" key="2">
    <source>
        <dbReference type="Proteomes" id="UP000253153"/>
    </source>
</evidence>
<protein>
    <submittedName>
        <fullName evidence="1">Uncharacterized protein</fullName>
    </submittedName>
</protein>
<accession>A0A366QVH8</accession>
<dbReference type="OrthoDB" id="3029913at2759"/>
<dbReference type="EMBL" id="QKXC01000276">
    <property type="protein sequence ID" value="RBR08924.1"/>
    <property type="molecule type" value="Genomic_DNA"/>
</dbReference>
<comment type="caution">
    <text evidence="1">The sequence shown here is derived from an EMBL/GenBank/DDBJ whole genome shotgun (WGS) entry which is preliminary data.</text>
</comment>
<dbReference type="AlphaFoldDB" id="A0A366QVH8"/>
<gene>
    <name evidence="1" type="ORF">FIESC28_10104</name>
</gene>
<reference evidence="1 2" key="1">
    <citation type="submission" date="2018-06" db="EMBL/GenBank/DDBJ databases">
        <title>Fusarium incarnatum-equiseti species complex species 28.</title>
        <authorList>
            <person name="Gardiner D.M."/>
        </authorList>
    </citation>
    <scope>NUCLEOTIDE SEQUENCE [LARGE SCALE GENOMIC DNA]</scope>
    <source>
        <strain evidence="1 2">FIESC_28</strain>
    </source>
</reference>